<dbReference type="AlphaFoldDB" id="A0AAW0G1N6"/>
<evidence type="ECO:0000313" key="3">
    <source>
        <dbReference type="EMBL" id="KAK7687238.1"/>
    </source>
</evidence>
<protein>
    <submittedName>
        <fullName evidence="3">Uncharacterized protein</fullName>
    </submittedName>
</protein>
<gene>
    <name evidence="3" type="ORF">QCA50_009743</name>
</gene>
<dbReference type="EMBL" id="JASBNA010000014">
    <property type="protein sequence ID" value="KAK7687238.1"/>
    <property type="molecule type" value="Genomic_DNA"/>
</dbReference>
<accession>A0AAW0G1N6</accession>
<evidence type="ECO:0000256" key="1">
    <source>
        <dbReference type="SAM" id="MobiDB-lite"/>
    </source>
</evidence>
<name>A0AAW0G1N6_9APHY</name>
<keyword evidence="2" id="KW-0472">Membrane</keyword>
<organism evidence="3 4">
    <name type="scientific">Cerrena zonata</name>
    <dbReference type="NCBI Taxonomy" id="2478898"/>
    <lineage>
        <taxon>Eukaryota</taxon>
        <taxon>Fungi</taxon>
        <taxon>Dikarya</taxon>
        <taxon>Basidiomycota</taxon>
        <taxon>Agaricomycotina</taxon>
        <taxon>Agaricomycetes</taxon>
        <taxon>Polyporales</taxon>
        <taxon>Cerrenaceae</taxon>
        <taxon>Cerrena</taxon>
    </lineage>
</organism>
<keyword evidence="2" id="KW-1133">Transmembrane helix</keyword>
<feature type="transmembrane region" description="Helical" evidence="2">
    <location>
        <begin position="94"/>
        <end position="116"/>
    </location>
</feature>
<sequence>MMISHILQPKMNYRPERAAGSSSSGKWNLGVTVVTSTRDTERTNGVGLNEPLTTSVDAEQPSVQPDHSQSPKSERYENSSTQCARLREAYVPVLPFWSSVWCVHDYIIMFLIGLMLGTDKSFSIFAVFFSLIRLFTIIRITFEDRHRPHLHGPV</sequence>
<keyword evidence="2" id="KW-0812">Transmembrane</keyword>
<keyword evidence="4" id="KW-1185">Reference proteome</keyword>
<proteinExistence type="predicted"/>
<comment type="caution">
    <text evidence="3">The sequence shown here is derived from an EMBL/GenBank/DDBJ whole genome shotgun (WGS) entry which is preliminary data.</text>
</comment>
<evidence type="ECO:0000313" key="4">
    <source>
        <dbReference type="Proteomes" id="UP001385951"/>
    </source>
</evidence>
<feature type="region of interest" description="Disordered" evidence="1">
    <location>
        <begin position="39"/>
        <end position="78"/>
    </location>
</feature>
<feature type="transmembrane region" description="Helical" evidence="2">
    <location>
        <begin position="122"/>
        <end position="142"/>
    </location>
</feature>
<dbReference type="Proteomes" id="UP001385951">
    <property type="component" value="Unassembled WGS sequence"/>
</dbReference>
<reference evidence="3 4" key="1">
    <citation type="submission" date="2022-09" db="EMBL/GenBank/DDBJ databases">
        <authorList>
            <person name="Palmer J.M."/>
        </authorList>
    </citation>
    <scope>NUCLEOTIDE SEQUENCE [LARGE SCALE GENOMIC DNA]</scope>
    <source>
        <strain evidence="3 4">DSM 7382</strain>
    </source>
</reference>
<feature type="compositionally biased region" description="Polar residues" evidence="1">
    <location>
        <begin position="51"/>
        <end position="71"/>
    </location>
</feature>
<evidence type="ECO:0000256" key="2">
    <source>
        <dbReference type="SAM" id="Phobius"/>
    </source>
</evidence>